<evidence type="ECO:0000259" key="6">
    <source>
        <dbReference type="Pfam" id="PF04138"/>
    </source>
</evidence>
<keyword evidence="8" id="KW-1185">Reference proteome</keyword>
<name>A0A7K0CPF5_9ACTN</name>
<comment type="caution">
    <text evidence="7">The sequence shown here is derived from an EMBL/GenBank/DDBJ whole genome shotgun (WGS) entry which is preliminary data.</text>
</comment>
<dbReference type="AlphaFoldDB" id="A0A7K0CPF5"/>
<feature type="transmembrane region" description="Helical" evidence="5">
    <location>
        <begin position="12"/>
        <end position="33"/>
    </location>
</feature>
<dbReference type="Pfam" id="PF04138">
    <property type="entry name" value="GtrA_DPMS_TM"/>
    <property type="match status" value="1"/>
</dbReference>
<evidence type="ECO:0000313" key="8">
    <source>
        <dbReference type="Proteomes" id="UP000466345"/>
    </source>
</evidence>
<keyword evidence="2 5" id="KW-0812">Transmembrane</keyword>
<feature type="transmembrane region" description="Helical" evidence="5">
    <location>
        <begin position="77"/>
        <end position="97"/>
    </location>
</feature>
<dbReference type="GO" id="GO:0000271">
    <property type="term" value="P:polysaccharide biosynthetic process"/>
    <property type="evidence" value="ECO:0007669"/>
    <property type="project" value="InterPro"/>
</dbReference>
<dbReference type="EMBL" id="WEGJ01000032">
    <property type="protein sequence ID" value="MQY15358.1"/>
    <property type="molecule type" value="Genomic_DNA"/>
</dbReference>
<dbReference type="InterPro" id="IPR007267">
    <property type="entry name" value="GtrA_DPMS_TM"/>
</dbReference>
<evidence type="ECO:0000256" key="2">
    <source>
        <dbReference type="ARBA" id="ARBA00022692"/>
    </source>
</evidence>
<reference evidence="7 8" key="1">
    <citation type="submission" date="2019-10" db="EMBL/GenBank/DDBJ databases">
        <title>Streptomyces smaragdinus sp. nov. and Streptomyces fabii sp. nov., isolated from the gut of fungus growing-termite Macrotermes natalensis.</title>
        <authorList>
            <person name="Schwitalla J."/>
            <person name="Benndorf R."/>
            <person name="Martin K."/>
            <person name="De Beer W."/>
            <person name="Kaster A.-K."/>
            <person name="Vollmers J."/>
            <person name="Poulsen M."/>
            <person name="Beemelmanns C."/>
        </authorList>
    </citation>
    <scope>NUCLEOTIDE SEQUENCE [LARGE SCALE GENOMIC DNA]</scope>
    <source>
        <strain evidence="7 8">RB5</strain>
    </source>
</reference>
<evidence type="ECO:0000313" key="7">
    <source>
        <dbReference type="EMBL" id="MQY15358.1"/>
    </source>
</evidence>
<dbReference type="GO" id="GO:0016020">
    <property type="term" value="C:membrane"/>
    <property type="evidence" value="ECO:0007669"/>
    <property type="project" value="UniProtKB-SubCell"/>
</dbReference>
<keyword evidence="3 5" id="KW-1133">Transmembrane helix</keyword>
<feature type="domain" description="GtrA/DPMS transmembrane" evidence="6">
    <location>
        <begin position="14"/>
        <end position="130"/>
    </location>
</feature>
<gene>
    <name evidence="7" type="ORF">SRB5_55370</name>
</gene>
<evidence type="ECO:0000256" key="5">
    <source>
        <dbReference type="SAM" id="Phobius"/>
    </source>
</evidence>
<dbReference type="OrthoDB" id="3296646at2"/>
<organism evidence="7 8">
    <name type="scientific">Streptomyces smaragdinus</name>
    <dbReference type="NCBI Taxonomy" id="2585196"/>
    <lineage>
        <taxon>Bacteria</taxon>
        <taxon>Bacillati</taxon>
        <taxon>Actinomycetota</taxon>
        <taxon>Actinomycetes</taxon>
        <taxon>Kitasatosporales</taxon>
        <taxon>Streptomycetaceae</taxon>
        <taxon>Streptomyces</taxon>
    </lineage>
</organism>
<dbReference type="Proteomes" id="UP000466345">
    <property type="component" value="Unassembled WGS sequence"/>
</dbReference>
<feature type="transmembrane region" description="Helical" evidence="5">
    <location>
        <begin position="39"/>
        <end position="57"/>
    </location>
</feature>
<dbReference type="RefSeq" id="WP_153456191.1">
    <property type="nucleotide sequence ID" value="NZ_WEGJ01000032.1"/>
</dbReference>
<proteinExistence type="predicted"/>
<comment type="subcellular location">
    <subcellularLocation>
        <location evidence="1">Membrane</location>
        <topology evidence="1">Multi-pass membrane protein</topology>
    </subcellularLocation>
</comment>
<accession>A0A7K0CPF5</accession>
<sequence>MSSSVRTTLASFARFVACGGSVGLASSGALILLSGPVPLAVANAIITVVSTVLASELHARLTFRSDRRGWRMHTQSAGTAAVSWAFTTVAMYVLYMFRADPSVLTEQTVYLTASALAGVARFAALKLVVFRPATPVTRTTHLPVSLTKSALTVAA</sequence>
<evidence type="ECO:0000256" key="3">
    <source>
        <dbReference type="ARBA" id="ARBA00022989"/>
    </source>
</evidence>
<feature type="transmembrane region" description="Helical" evidence="5">
    <location>
        <begin position="109"/>
        <end position="129"/>
    </location>
</feature>
<evidence type="ECO:0000256" key="1">
    <source>
        <dbReference type="ARBA" id="ARBA00004141"/>
    </source>
</evidence>
<keyword evidence="4 5" id="KW-0472">Membrane</keyword>
<evidence type="ECO:0000256" key="4">
    <source>
        <dbReference type="ARBA" id="ARBA00023136"/>
    </source>
</evidence>
<protein>
    <recommendedName>
        <fullName evidence="6">GtrA/DPMS transmembrane domain-containing protein</fullName>
    </recommendedName>
</protein>